<dbReference type="PANTHER" id="PTHR34180">
    <property type="entry name" value="PEPTIDASE C45"/>
    <property type="match status" value="1"/>
</dbReference>
<accession>A0AB39UJF4</accession>
<dbReference type="InterPro" id="IPR047801">
    <property type="entry name" value="Peptidase_C45"/>
</dbReference>
<evidence type="ECO:0000313" key="3">
    <source>
        <dbReference type="EMBL" id="XDS48943.1"/>
    </source>
</evidence>
<dbReference type="KEGG" id="bfk:QN062_07135"/>
<dbReference type="InterPro" id="IPR047794">
    <property type="entry name" value="C45_proenzyme-like"/>
</dbReference>
<dbReference type="NCBIfam" id="NF040521">
    <property type="entry name" value="C45_proenzyme"/>
    <property type="match status" value="1"/>
</dbReference>
<evidence type="ECO:0000259" key="1">
    <source>
        <dbReference type="Pfam" id="PF03417"/>
    </source>
</evidence>
<evidence type="ECO:0000313" key="4">
    <source>
        <dbReference type="EMBL" id="XDS50168.1"/>
    </source>
</evidence>
<dbReference type="GO" id="GO:0016746">
    <property type="term" value="F:acyltransferase activity"/>
    <property type="evidence" value="ECO:0007669"/>
    <property type="project" value="UniProtKB-KW"/>
</dbReference>
<dbReference type="RefSeq" id="WP_369341140.1">
    <property type="nucleotide sequence ID" value="NZ_CP129675.1"/>
</dbReference>
<gene>
    <name evidence="4" type="ORF">QN062_07135</name>
    <name evidence="3" type="ORF">QN216_01335</name>
    <name evidence="2" type="ORF">QN217_09120</name>
</gene>
<protein>
    <submittedName>
        <fullName evidence="3">C45 family autoproteolytic acyltransferase/hydrolase</fullName>
    </submittedName>
</protein>
<dbReference type="EMBL" id="CP129682">
    <property type="protein sequence ID" value="XDS48943.1"/>
    <property type="molecule type" value="Genomic_DNA"/>
</dbReference>
<dbReference type="EMBL" id="CP129683">
    <property type="protein sequence ID" value="XDS50168.1"/>
    <property type="molecule type" value="Genomic_DNA"/>
</dbReference>
<dbReference type="Gene3D" id="3.60.60.10">
    <property type="entry name" value="Penicillin V Acylase, Chain A"/>
    <property type="match status" value="1"/>
</dbReference>
<dbReference type="InterPro" id="IPR005079">
    <property type="entry name" value="Peptidase_C45_hydrolase"/>
</dbReference>
<dbReference type="EMBL" id="CP129675">
    <property type="protein sequence ID" value="XDS46278.1"/>
    <property type="molecule type" value="Genomic_DNA"/>
</dbReference>
<sequence length="391" mass="42965">MEQTAHNDIKVTDSVAWSETELVGMRWLHLTGTRGAVFHLLGRLAATRIHDVMNEMPERKPLSQWFKSKKGEQSFASLLAESMKSHPQEMFELQELADGANIDPNILFEANLRGDVGSADGTGCSDVAFKDGQSAFAAHNEDGAPNLRGKMLFLTLSILGEPTATVQWYPGFLPCNSHIATSAGLVWGINHIQVDHPAAAEGRHFAAMALERVEGFDQARQFLDSARTAGGFSYNIGEMKTGRLLTAEVAQGQSLVQEIDNEQLSWHTNHLLHLPSAIDTSDTSSDAADSLGLRSESLERGSYLSHLDPPIQGKNDAQWYLDLLGDKPLPCGVRRFAQNNDPLMTLVTTVCDLLNETVTLKSYDNKVQTLSFDEYVKVSERTAMEAAIKHS</sequence>
<dbReference type="PANTHER" id="PTHR34180:SF1">
    <property type="entry name" value="BETA-ALANYL-DOPAMINE_CARCININE HYDROLASE"/>
    <property type="match status" value="1"/>
</dbReference>
<evidence type="ECO:0000313" key="2">
    <source>
        <dbReference type="EMBL" id="XDS46278.1"/>
    </source>
</evidence>
<dbReference type="Pfam" id="PF03417">
    <property type="entry name" value="AAT"/>
    <property type="match status" value="1"/>
</dbReference>
<organism evidence="3">
    <name type="scientific">Bifidobacterium fermentum</name>
    <dbReference type="NCBI Taxonomy" id="3059035"/>
    <lineage>
        <taxon>Bacteria</taxon>
        <taxon>Bacillati</taxon>
        <taxon>Actinomycetota</taxon>
        <taxon>Actinomycetes</taxon>
        <taxon>Bifidobacteriales</taxon>
        <taxon>Bifidobacteriaceae</taxon>
        <taxon>Bifidobacterium</taxon>
    </lineage>
</organism>
<proteinExistence type="predicted"/>
<dbReference type="AlphaFoldDB" id="A0AB39UJF4"/>
<name>A0AB39UJF4_9BIFI</name>
<feature type="domain" description="Peptidase C45 hydrolase" evidence="1">
    <location>
        <begin position="134"/>
        <end position="361"/>
    </location>
</feature>
<keyword evidence="3" id="KW-0012">Acyltransferase</keyword>
<reference evidence="3" key="1">
    <citation type="submission" date="2023-07" db="EMBL/GenBank/DDBJ databases">
        <title>Bifidobacterium aquikefiriaerophilum sp. nov. and Bifidobacterium eccum sp. nov., isolated from water kefir.</title>
        <authorList>
            <person name="Breselge S."/>
            <person name="Bellassi P."/>
            <person name="Barcenilla C."/>
            <person name="Alvarez-Ordonez A."/>
            <person name="Morelli L."/>
            <person name="Cotter P.D."/>
        </authorList>
    </citation>
    <scope>NUCLEOTIDE SEQUENCE</scope>
    <source>
        <strain evidence="4">WK012_4_13</strain>
        <strain evidence="3">WK013_4_14</strain>
        <strain evidence="2">WK048_4_13</strain>
    </source>
</reference>
<keyword evidence="3" id="KW-0808">Transferase</keyword>